<accession>A0A139IH47</accession>
<keyword evidence="2" id="KW-0812">Transmembrane</keyword>
<feature type="compositionally biased region" description="Gly residues" evidence="1">
    <location>
        <begin position="536"/>
        <end position="547"/>
    </location>
</feature>
<feature type="compositionally biased region" description="Basic residues" evidence="1">
    <location>
        <begin position="548"/>
        <end position="558"/>
    </location>
</feature>
<organism evidence="3 4">
    <name type="scientific">Pseudocercospora musae</name>
    <dbReference type="NCBI Taxonomy" id="113226"/>
    <lineage>
        <taxon>Eukaryota</taxon>
        <taxon>Fungi</taxon>
        <taxon>Dikarya</taxon>
        <taxon>Ascomycota</taxon>
        <taxon>Pezizomycotina</taxon>
        <taxon>Dothideomycetes</taxon>
        <taxon>Dothideomycetidae</taxon>
        <taxon>Mycosphaerellales</taxon>
        <taxon>Mycosphaerellaceae</taxon>
        <taxon>Pseudocercospora</taxon>
    </lineage>
</organism>
<evidence type="ECO:0000313" key="3">
    <source>
        <dbReference type="EMBL" id="KXT13902.1"/>
    </source>
</evidence>
<dbReference type="Proteomes" id="UP000073492">
    <property type="component" value="Unassembled WGS sequence"/>
</dbReference>
<dbReference type="AlphaFoldDB" id="A0A139IH47"/>
<proteinExistence type="predicted"/>
<gene>
    <name evidence="3" type="ORF">AC579_2633</name>
</gene>
<dbReference type="Pfam" id="PF03663">
    <property type="entry name" value="Glyco_hydro_76"/>
    <property type="match status" value="1"/>
</dbReference>
<feature type="region of interest" description="Disordered" evidence="1">
    <location>
        <begin position="536"/>
        <end position="570"/>
    </location>
</feature>
<dbReference type="PANTHER" id="PTHR47791:SF2">
    <property type="entry name" value="ENDO MANNANASE, GH76 FAMILY (EUROFUNG)"/>
    <property type="match status" value="1"/>
</dbReference>
<reference evidence="3 4" key="1">
    <citation type="submission" date="2015-07" db="EMBL/GenBank/DDBJ databases">
        <title>Comparative genomics of the Sigatoka disease complex on banana suggests a link between parallel evolutionary changes in Pseudocercospora fijiensis and Pseudocercospora eumusae and increased virulence on the banana host.</title>
        <authorList>
            <person name="Chang T.-C."/>
            <person name="Salvucci A."/>
            <person name="Crous P.W."/>
            <person name="Stergiopoulos I."/>
        </authorList>
    </citation>
    <scope>NUCLEOTIDE SEQUENCE [LARGE SCALE GENOMIC DNA]</scope>
    <source>
        <strain evidence="3 4">CBS 116634</strain>
    </source>
</reference>
<keyword evidence="4" id="KW-1185">Reference proteome</keyword>
<evidence type="ECO:0000256" key="1">
    <source>
        <dbReference type="SAM" id="MobiDB-lite"/>
    </source>
</evidence>
<dbReference type="OrthoDB" id="4104179at2759"/>
<evidence type="ECO:0000256" key="2">
    <source>
        <dbReference type="SAM" id="Phobius"/>
    </source>
</evidence>
<comment type="caution">
    <text evidence="3">The sequence shown here is derived from an EMBL/GenBank/DDBJ whole genome shotgun (WGS) entry which is preliminary data.</text>
</comment>
<dbReference type="PANTHER" id="PTHR47791">
    <property type="entry name" value="MEIOTICALLY UP-REGULATED GENE 191 PROTEIN"/>
    <property type="match status" value="1"/>
</dbReference>
<keyword evidence="2" id="KW-0472">Membrane</keyword>
<evidence type="ECO:0008006" key="5">
    <source>
        <dbReference type="Google" id="ProtNLM"/>
    </source>
</evidence>
<dbReference type="GO" id="GO:0005975">
    <property type="term" value="P:carbohydrate metabolic process"/>
    <property type="evidence" value="ECO:0007669"/>
    <property type="project" value="InterPro"/>
</dbReference>
<dbReference type="STRING" id="113226.A0A139IH47"/>
<dbReference type="SUPFAM" id="SSF48208">
    <property type="entry name" value="Six-hairpin glycosidases"/>
    <property type="match status" value="1"/>
</dbReference>
<dbReference type="EMBL" id="LFZO01000100">
    <property type="protein sequence ID" value="KXT13902.1"/>
    <property type="molecule type" value="Genomic_DNA"/>
</dbReference>
<dbReference type="InterPro" id="IPR008928">
    <property type="entry name" value="6-hairpin_glycosidase_sf"/>
</dbReference>
<dbReference type="InterPro" id="IPR005198">
    <property type="entry name" value="Glyco_hydro_76"/>
</dbReference>
<dbReference type="InterPro" id="IPR053169">
    <property type="entry name" value="MUG_Protein"/>
</dbReference>
<evidence type="ECO:0000313" key="4">
    <source>
        <dbReference type="Proteomes" id="UP000073492"/>
    </source>
</evidence>
<dbReference type="Gene3D" id="1.50.10.20">
    <property type="match status" value="1"/>
</dbReference>
<name>A0A139IH47_9PEZI</name>
<sequence>MAVMLATTTRRRDGLPLAALEFLLVCSAFVSLLIMLKAWLAGSVLLETSIAAAQNPYWTGWHGDGPSWKWSGRNTAGGFWFGQTEDAVATLQSTFFNGTYYPGTLQWINALIDTIVASTEETFTTGLATYNGDVPGAQTTATEIQNNIQKYYSQIESYYRGEDTIQIFDAAYDDAQWVVLEWLEVIRFLEQYNAHTKSNLGQSETADYAHRAHIFYNIVQDKFNTSQCEGGLTWNPTLATYKNAITNELFVSSSIAMYFFFPGDSDTDPYPHPDYRAQTNKTLPPLPYLAPHDPLLLQNAKETWNWMKAHNFTNSQGLIVDGFHISDGQTTCDERNEMVYTYNQGVMLSGLRYLWEATGDTTYLNDGYNLIDTVIRATGWSAPGYAQAGEWAGLGRNGILEDYCDAPANCSNDNLIFKGAYFEHMDIFCNALATTTPMVEGVSKLASSDLAEQHYTKCNSYSPWVQHNAWAALSTRDSSGIFGEWWGAPFYNKTQAPWPEYAEERPKGSLDIWNDPELLSQSPWKCEGLQYGCGGDGGGGGGGSGGRNRGRRFIKRRQSGTGGDGQVRHVATQAQGLSVVKAAADWTLFKSRKP</sequence>
<feature type="transmembrane region" description="Helical" evidence="2">
    <location>
        <begin position="20"/>
        <end position="40"/>
    </location>
</feature>
<keyword evidence="2" id="KW-1133">Transmembrane helix</keyword>
<protein>
    <recommendedName>
        <fullName evidence="5">Mannan endo-1,6-alpha-mannosidase</fullName>
    </recommendedName>
</protein>